<gene>
    <name evidence="1" type="ORF">D187_005513</name>
</gene>
<dbReference type="EMBL" id="ANAH02000004">
    <property type="protein sequence ID" value="EPX64379.1"/>
    <property type="molecule type" value="Genomic_DNA"/>
</dbReference>
<evidence type="ECO:0000313" key="2">
    <source>
        <dbReference type="Proteomes" id="UP000011682"/>
    </source>
</evidence>
<dbReference type="Proteomes" id="UP000011682">
    <property type="component" value="Unassembled WGS sequence"/>
</dbReference>
<keyword evidence="2" id="KW-1185">Reference proteome</keyword>
<sequence>MMRDRPTEVRQTLEVLVVRKPKDWVGELDKQALWAAAKNADDHLERIQNC</sequence>
<evidence type="ECO:0000313" key="1">
    <source>
        <dbReference type="EMBL" id="EPX64379.1"/>
    </source>
</evidence>
<organism evidence="1 2">
    <name type="scientific">Cystobacter fuscus (strain ATCC 25194 / DSM 2262 / NBRC 100088 / M29)</name>
    <dbReference type="NCBI Taxonomy" id="1242864"/>
    <lineage>
        <taxon>Bacteria</taxon>
        <taxon>Pseudomonadati</taxon>
        <taxon>Myxococcota</taxon>
        <taxon>Myxococcia</taxon>
        <taxon>Myxococcales</taxon>
        <taxon>Cystobacterineae</taxon>
        <taxon>Archangiaceae</taxon>
        <taxon>Cystobacter</taxon>
    </lineage>
</organism>
<reference evidence="1" key="1">
    <citation type="submission" date="2013-05" db="EMBL/GenBank/DDBJ databases">
        <title>Genome assembly of Cystobacter fuscus DSM 2262.</title>
        <authorList>
            <person name="Sharma G."/>
            <person name="Khatri I."/>
            <person name="Kaur C."/>
            <person name="Mayilraj S."/>
            <person name="Subramanian S."/>
        </authorList>
    </citation>
    <scope>NUCLEOTIDE SEQUENCE [LARGE SCALE GENOMIC DNA]</scope>
    <source>
        <strain evidence="1">DSM 2262</strain>
    </source>
</reference>
<proteinExistence type="predicted"/>
<dbReference type="RefSeq" id="WP_002628494.1">
    <property type="nucleotide sequence ID" value="NZ_ANAH02000004.1"/>
</dbReference>
<name>S9QSU9_CYSF2</name>
<dbReference type="AlphaFoldDB" id="S9QSU9"/>
<comment type="caution">
    <text evidence="1">The sequence shown here is derived from an EMBL/GenBank/DDBJ whole genome shotgun (WGS) entry which is preliminary data.</text>
</comment>
<accession>S9QSU9</accession>
<protein>
    <submittedName>
        <fullName evidence="1">Uncharacterized protein</fullName>
    </submittedName>
</protein>